<comment type="similarity">
    <text evidence="1">Belongs to the protein kinase superfamily. ADCK protein kinase family.</text>
</comment>
<keyword evidence="7" id="KW-1185">Reference proteome</keyword>
<evidence type="ECO:0000259" key="5">
    <source>
        <dbReference type="PROSITE" id="PS50011"/>
    </source>
</evidence>
<dbReference type="GO" id="GO:0005524">
    <property type="term" value="F:ATP binding"/>
    <property type="evidence" value="ECO:0007669"/>
    <property type="project" value="UniProtKB-KW"/>
</dbReference>
<dbReference type="Proteomes" id="UP000486602">
    <property type="component" value="Unassembled WGS sequence"/>
</dbReference>
<gene>
    <name evidence="6" type="ORF">G3O08_00935</name>
</gene>
<dbReference type="PANTHER" id="PTHR43851">
    <property type="match status" value="1"/>
</dbReference>
<proteinExistence type="inferred from homology"/>
<evidence type="ECO:0000313" key="6">
    <source>
        <dbReference type="EMBL" id="NEN22067.1"/>
    </source>
</evidence>
<organism evidence="6 7">
    <name type="scientific">Cryomorpha ignava</name>
    <dbReference type="NCBI Taxonomy" id="101383"/>
    <lineage>
        <taxon>Bacteria</taxon>
        <taxon>Pseudomonadati</taxon>
        <taxon>Bacteroidota</taxon>
        <taxon>Flavobacteriia</taxon>
        <taxon>Flavobacteriales</taxon>
        <taxon>Cryomorphaceae</taxon>
        <taxon>Cryomorpha</taxon>
    </lineage>
</organism>
<dbReference type="GO" id="GO:0004672">
    <property type="term" value="F:protein kinase activity"/>
    <property type="evidence" value="ECO:0007669"/>
    <property type="project" value="InterPro"/>
</dbReference>
<comment type="caution">
    <text evidence="6">The sequence shown here is derived from an EMBL/GenBank/DDBJ whole genome shotgun (WGS) entry which is preliminary data.</text>
</comment>
<dbReference type="InterPro" id="IPR011009">
    <property type="entry name" value="Kinase-like_dom_sf"/>
</dbReference>
<dbReference type="Pfam" id="PF03109">
    <property type="entry name" value="ABC1"/>
    <property type="match status" value="1"/>
</dbReference>
<evidence type="ECO:0000256" key="1">
    <source>
        <dbReference type="ARBA" id="ARBA00009670"/>
    </source>
</evidence>
<feature type="domain" description="Protein kinase" evidence="5">
    <location>
        <begin position="124"/>
        <end position="442"/>
    </location>
</feature>
<dbReference type="InterPro" id="IPR004147">
    <property type="entry name" value="ABC1_dom"/>
</dbReference>
<evidence type="ECO:0000256" key="4">
    <source>
        <dbReference type="ARBA" id="ARBA00022840"/>
    </source>
</evidence>
<dbReference type="Gene3D" id="1.10.510.10">
    <property type="entry name" value="Transferase(Phosphotransferase) domain 1"/>
    <property type="match status" value="1"/>
</dbReference>
<evidence type="ECO:0000313" key="7">
    <source>
        <dbReference type="Proteomes" id="UP000486602"/>
    </source>
</evidence>
<dbReference type="SUPFAM" id="SSF56112">
    <property type="entry name" value="Protein kinase-like (PK-like)"/>
    <property type="match status" value="1"/>
</dbReference>
<dbReference type="AlphaFoldDB" id="A0A7K3WK93"/>
<sequence length="442" mass="50643">MSHTKEQDSIPTSKMQRASKFVGTGAKMGKNYLKYYAKRLVEGDTGRDELDEANAEDIYNSLSQLKGSALKVAQMISMDENLLPKAYAQKFQMAQYNAPPLSYPLVVNTFRKQLGKTPDQVFDTFSQRAVNAASIGQVHKAELNGKTLAVKVQYPGVADSVSSDLRLARPIALSLMNIKAKDLEKYLEEVEARLLEETDYELELKRSIEITEKCNGLKNVKFPKYYPEFSTPRIITMDWIEGKHLMEWVNTNPDQETRNKIGQALWDFYDFQIHTLRAVHADPHPGNFIITDDNLLGIIDFGCVKEIPEDFYKEYFRLMEPGITARKEYFLNLLAELEFFLPGDSEKEKTYFTGIFTRMVDLLGKPFDSASFDFSDKKYFEQVYGLADEIANDKQFRKSNAARGSRHAIYVNRTYFGLYNILHQIGAVVNSRIDFSELDLKK</sequence>
<dbReference type="EMBL" id="JAAGVY010000001">
    <property type="protein sequence ID" value="NEN22067.1"/>
    <property type="molecule type" value="Genomic_DNA"/>
</dbReference>
<name>A0A7K3WK93_9FLAO</name>
<keyword evidence="2 6" id="KW-0808">Transferase</keyword>
<keyword evidence="4" id="KW-0067">ATP-binding</keyword>
<reference evidence="6 7" key="1">
    <citation type="submission" date="2020-02" db="EMBL/GenBank/DDBJ databases">
        <title>Out from the shadows clarifying the taxonomy of the family Cryomorphaceae and related taxa by utilizing the GTDB taxonomic framework.</title>
        <authorList>
            <person name="Bowman J.P."/>
        </authorList>
    </citation>
    <scope>NUCLEOTIDE SEQUENCE [LARGE SCALE GENOMIC DNA]</scope>
    <source>
        <strain evidence="6 7">QSSC 1-22</strain>
    </source>
</reference>
<evidence type="ECO:0000256" key="3">
    <source>
        <dbReference type="ARBA" id="ARBA00022741"/>
    </source>
</evidence>
<dbReference type="CDD" id="cd13970">
    <property type="entry name" value="ABC1_ADCK3"/>
    <property type="match status" value="1"/>
</dbReference>
<dbReference type="InterPro" id="IPR000719">
    <property type="entry name" value="Prot_kinase_dom"/>
</dbReference>
<dbReference type="InterPro" id="IPR051409">
    <property type="entry name" value="Atypical_kinase_ADCK"/>
</dbReference>
<keyword evidence="3" id="KW-0547">Nucleotide-binding</keyword>
<evidence type="ECO:0000256" key="2">
    <source>
        <dbReference type="ARBA" id="ARBA00022679"/>
    </source>
</evidence>
<dbReference type="InterPro" id="IPR034646">
    <property type="entry name" value="ADCK3_dom"/>
</dbReference>
<protein>
    <submittedName>
        <fullName evidence="6">Phosphotransferase</fullName>
    </submittedName>
</protein>
<dbReference type="PANTHER" id="PTHR43851:SF3">
    <property type="entry name" value="COENZYME Q8"/>
    <property type="match status" value="1"/>
</dbReference>
<accession>A0A7K3WK93</accession>
<dbReference type="PROSITE" id="PS50011">
    <property type="entry name" value="PROTEIN_KINASE_DOM"/>
    <property type="match status" value="1"/>
</dbReference>